<evidence type="ECO:0000313" key="3">
    <source>
        <dbReference type="Proteomes" id="UP001293593"/>
    </source>
</evidence>
<accession>A0AAE1MC58</accession>
<evidence type="ECO:0000313" key="2">
    <source>
        <dbReference type="EMBL" id="KAK4254351.1"/>
    </source>
</evidence>
<evidence type="ECO:0000256" key="1">
    <source>
        <dbReference type="SAM" id="MobiDB-lite"/>
    </source>
</evidence>
<gene>
    <name evidence="2" type="ORF">QN277_009747</name>
</gene>
<dbReference type="EMBL" id="JAWXYG010000014">
    <property type="protein sequence ID" value="KAK4254351.1"/>
    <property type="molecule type" value="Genomic_DNA"/>
</dbReference>
<name>A0AAE1MC58_9FABA</name>
<feature type="region of interest" description="Disordered" evidence="1">
    <location>
        <begin position="1"/>
        <end position="27"/>
    </location>
</feature>
<keyword evidence="3" id="KW-1185">Reference proteome</keyword>
<feature type="compositionally biased region" description="Polar residues" evidence="1">
    <location>
        <begin position="89"/>
        <end position="98"/>
    </location>
</feature>
<reference evidence="2" key="1">
    <citation type="submission" date="2023-10" db="EMBL/GenBank/DDBJ databases">
        <title>Chromosome-level genome of the transformable northern wattle, Acacia crassicarpa.</title>
        <authorList>
            <person name="Massaro I."/>
            <person name="Sinha N.R."/>
            <person name="Poethig S."/>
            <person name="Leichty A.R."/>
        </authorList>
    </citation>
    <scope>NUCLEOTIDE SEQUENCE</scope>
    <source>
        <strain evidence="2">Acra3RX</strain>
        <tissue evidence="2">Leaf</tissue>
    </source>
</reference>
<feature type="compositionally biased region" description="Basic and acidic residues" evidence="1">
    <location>
        <begin position="75"/>
        <end position="88"/>
    </location>
</feature>
<sequence length="98" mass="10756">MAIDRSPLRSVLGDNSADRSPRGQGILNNQAFSHASSISRFQPFVRSKTTYVLEEDAELMGAGDQKTNDCSSSKSSKDEDKRVIEPKVHNSSNSQIVE</sequence>
<proteinExistence type="predicted"/>
<dbReference type="Proteomes" id="UP001293593">
    <property type="component" value="Unassembled WGS sequence"/>
</dbReference>
<feature type="region of interest" description="Disordered" evidence="1">
    <location>
        <begin position="58"/>
        <end position="98"/>
    </location>
</feature>
<organism evidence="2 3">
    <name type="scientific">Acacia crassicarpa</name>
    <name type="common">northern wattle</name>
    <dbReference type="NCBI Taxonomy" id="499986"/>
    <lineage>
        <taxon>Eukaryota</taxon>
        <taxon>Viridiplantae</taxon>
        <taxon>Streptophyta</taxon>
        <taxon>Embryophyta</taxon>
        <taxon>Tracheophyta</taxon>
        <taxon>Spermatophyta</taxon>
        <taxon>Magnoliopsida</taxon>
        <taxon>eudicotyledons</taxon>
        <taxon>Gunneridae</taxon>
        <taxon>Pentapetalae</taxon>
        <taxon>rosids</taxon>
        <taxon>fabids</taxon>
        <taxon>Fabales</taxon>
        <taxon>Fabaceae</taxon>
        <taxon>Caesalpinioideae</taxon>
        <taxon>mimosoid clade</taxon>
        <taxon>Acacieae</taxon>
        <taxon>Acacia</taxon>
    </lineage>
</organism>
<comment type="caution">
    <text evidence="2">The sequence shown here is derived from an EMBL/GenBank/DDBJ whole genome shotgun (WGS) entry which is preliminary data.</text>
</comment>
<protein>
    <submittedName>
        <fullName evidence="2">Uncharacterized protein</fullName>
    </submittedName>
</protein>
<dbReference type="AlphaFoldDB" id="A0AAE1MC58"/>